<dbReference type="EMBL" id="SZYD01000627">
    <property type="protein sequence ID" value="KAD1625206.1"/>
    <property type="molecule type" value="Genomic_DNA"/>
</dbReference>
<feature type="region of interest" description="Disordered" evidence="1">
    <location>
        <begin position="1"/>
        <end position="21"/>
    </location>
</feature>
<comment type="caution">
    <text evidence="2">The sequence shown here is derived from an EMBL/GenBank/DDBJ whole genome shotgun (WGS) entry which is preliminary data.</text>
</comment>
<accession>A0A5N6LHJ7</accession>
<sequence length="116" mass="13565">MMNVGGNRARNGVTDCPESRNEENFQSIELLDSSRSFWPSSRYATGEAVEKVDYFIRFHENYISSSYLEHIRSKRTSDELFSSNHYFEAIRSHQSYQGSYMQVRIVILTADIRPVR</sequence>
<proteinExistence type="predicted"/>
<evidence type="ECO:0000313" key="2">
    <source>
        <dbReference type="EMBL" id="KAD1625206.1"/>
    </source>
</evidence>
<dbReference type="Proteomes" id="UP000326396">
    <property type="component" value="Unassembled WGS sequence"/>
</dbReference>
<gene>
    <name evidence="2" type="ORF">E3N88_42527</name>
</gene>
<evidence type="ECO:0000256" key="1">
    <source>
        <dbReference type="SAM" id="MobiDB-lite"/>
    </source>
</evidence>
<reference evidence="2 3" key="1">
    <citation type="submission" date="2019-05" db="EMBL/GenBank/DDBJ databases">
        <title>Mikania micrantha, genome provides insights into the molecular mechanism of rapid growth.</title>
        <authorList>
            <person name="Liu B."/>
        </authorList>
    </citation>
    <scope>NUCLEOTIDE SEQUENCE [LARGE SCALE GENOMIC DNA]</scope>
    <source>
        <strain evidence="2">NLD-2019</strain>
        <tissue evidence="2">Leaf</tissue>
    </source>
</reference>
<dbReference type="AlphaFoldDB" id="A0A5N6LHJ7"/>
<name>A0A5N6LHJ7_9ASTR</name>
<keyword evidence="3" id="KW-1185">Reference proteome</keyword>
<protein>
    <submittedName>
        <fullName evidence="2">Uncharacterized protein</fullName>
    </submittedName>
</protein>
<organism evidence="2 3">
    <name type="scientific">Mikania micrantha</name>
    <name type="common">bitter vine</name>
    <dbReference type="NCBI Taxonomy" id="192012"/>
    <lineage>
        <taxon>Eukaryota</taxon>
        <taxon>Viridiplantae</taxon>
        <taxon>Streptophyta</taxon>
        <taxon>Embryophyta</taxon>
        <taxon>Tracheophyta</taxon>
        <taxon>Spermatophyta</taxon>
        <taxon>Magnoliopsida</taxon>
        <taxon>eudicotyledons</taxon>
        <taxon>Gunneridae</taxon>
        <taxon>Pentapetalae</taxon>
        <taxon>asterids</taxon>
        <taxon>campanulids</taxon>
        <taxon>Asterales</taxon>
        <taxon>Asteraceae</taxon>
        <taxon>Asteroideae</taxon>
        <taxon>Heliantheae alliance</taxon>
        <taxon>Eupatorieae</taxon>
        <taxon>Mikania</taxon>
    </lineage>
</organism>
<evidence type="ECO:0000313" key="3">
    <source>
        <dbReference type="Proteomes" id="UP000326396"/>
    </source>
</evidence>